<dbReference type="InterPro" id="IPR036291">
    <property type="entry name" value="NAD(P)-bd_dom_sf"/>
</dbReference>
<dbReference type="InterPro" id="IPR020843">
    <property type="entry name" value="ER"/>
</dbReference>
<dbReference type="Gene3D" id="3.90.180.10">
    <property type="entry name" value="Medium-chain alcohol dehydrogenases, catalytic domain"/>
    <property type="match status" value="1"/>
</dbReference>
<dbReference type="InterPro" id="IPR013149">
    <property type="entry name" value="ADH-like_C"/>
</dbReference>
<dbReference type="Pfam" id="PF08240">
    <property type="entry name" value="ADH_N"/>
    <property type="match status" value="1"/>
</dbReference>
<comment type="caution">
    <text evidence="2">The sequence shown here is derived from an EMBL/GenBank/DDBJ whole genome shotgun (WGS) entry which is preliminary data.</text>
</comment>
<dbReference type="PANTHER" id="PTHR45033:SF2">
    <property type="entry name" value="ZINC-TYPE ALCOHOL DEHYDROGENASE-LIKE PROTEIN C1773.06C"/>
    <property type="match status" value="1"/>
</dbReference>
<dbReference type="PANTHER" id="PTHR45033">
    <property type="match status" value="1"/>
</dbReference>
<dbReference type="Gene3D" id="3.40.50.720">
    <property type="entry name" value="NAD(P)-binding Rossmann-like Domain"/>
    <property type="match status" value="1"/>
</dbReference>
<feature type="domain" description="Enoyl reductase (ER)" evidence="1">
    <location>
        <begin position="84"/>
        <end position="414"/>
    </location>
</feature>
<sequence length="416" mass="45123">MEPSCAELRTASGQVRPRTVISRRSCYQSTLTQENGEKAPFPLCTSRDLSRGSVWYSHTQKPRMTGGDDEQKINSQWTLPTTKGVNSLVLVPDATLGSPEANKVRVKLHAASLNYRDLMVAKGLSPGEYRVGVVPGSDGSGVVEAVGSAVSKFKPGDRVITHMCPNTSDDHMPVFKNIGEGLGQGVDGTLREYGNFPESALIQAPKNLSFEQSATLTCSGLTAWNALFGQKEQEATAGSWILVQGTGGVSVAALQFAASSGANVVATTSNSEKAKLLIELGAKHVVNYRETPEWATEARKLTPESRGFDLIVDVGGESTLPQSLQAVRTDGVIALTGLLGGSVPEPVPMLKALWYTCTVRGILLGSRNQFRDMVKFVEEKDVRPVIDFRTWDLIEVKRAYDWLENQKHFSKVVIKI</sequence>
<dbReference type="GO" id="GO:0016491">
    <property type="term" value="F:oxidoreductase activity"/>
    <property type="evidence" value="ECO:0007669"/>
    <property type="project" value="InterPro"/>
</dbReference>
<dbReference type="InterPro" id="IPR013154">
    <property type="entry name" value="ADH-like_N"/>
</dbReference>
<dbReference type="SUPFAM" id="SSF51735">
    <property type="entry name" value="NAD(P)-binding Rossmann-fold domains"/>
    <property type="match status" value="1"/>
</dbReference>
<dbReference type="Pfam" id="PF00107">
    <property type="entry name" value="ADH_zinc_N"/>
    <property type="match status" value="1"/>
</dbReference>
<dbReference type="STRING" id="113226.A0A139HJR0"/>
<dbReference type="InterPro" id="IPR052711">
    <property type="entry name" value="Zinc_ADH-like"/>
</dbReference>
<evidence type="ECO:0000313" key="2">
    <source>
        <dbReference type="EMBL" id="KXT02617.1"/>
    </source>
</evidence>
<dbReference type="InterPro" id="IPR011032">
    <property type="entry name" value="GroES-like_sf"/>
</dbReference>
<keyword evidence="3" id="KW-1185">Reference proteome</keyword>
<evidence type="ECO:0000313" key="3">
    <source>
        <dbReference type="Proteomes" id="UP000073492"/>
    </source>
</evidence>
<proteinExistence type="predicted"/>
<dbReference type="AlphaFoldDB" id="A0A139HJR0"/>
<evidence type="ECO:0000259" key="1">
    <source>
        <dbReference type="SMART" id="SM00829"/>
    </source>
</evidence>
<protein>
    <recommendedName>
        <fullName evidence="1">Enoyl reductase (ER) domain-containing protein</fullName>
    </recommendedName>
</protein>
<reference evidence="2 3" key="1">
    <citation type="submission" date="2015-07" db="EMBL/GenBank/DDBJ databases">
        <title>Comparative genomics of the Sigatoka disease complex on banana suggests a link between parallel evolutionary changes in Pseudocercospora fijiensis and Pseudocercospora eumusae and increased virulence on the banana host.</title>
        <authorList>
            <person name="Chang T.-C."/>
            <person name="Salvucci A."/>
            <person name="Crous P.W."/>
            <person name="Stergiopoulos I."/>
        </authorList>
    </citation>
    <scope>NUCLEOTIDE SEQUENCE [LARGE SCALE GENOMIC DNA]</scope>
    <source>
        <strain evidence="2 3">CBS 116634</strain>
    </source>
</reference>
<dbReference type="EMBL" id="LFZO01000620">
    <property type="protein sequence ID" value="KXT02617.1"/>
    <property type="molecule type" value="Genomic_DNA"/>
</dbReference>
<dbReference type="SMART" id="SM00829">
    <property type="entry name" value="PKS_ER"/>
    <property type="match status" value="1"/>
</dbReference>
<dbReference type="CDD" id="cd08276">
    <property type="entry name" value="MDR7"/>
    <property type="match status" value="1"/>
</dbReference>
<organism evidence="2 3">
    <name type="scientific">Pseudocercospora musae</name>
    <dbReference type="NCBI Taxonomy" id="113226"/>
    <lineage>
        <taxon>Eukaryota</taxon>
        <taxon>Fungi</taxon>
        <taxon>Dikarya</taxon>
        <taxon>Ascomycota</taxon>
        <taxon>Pezizomycotina</taxon>
        <taxon>Dothideomycetes</taxon>
        <taxon>Dothideomycetidae</taxon>
        <taxon>Mycosphaerellales</taxon>
        <taxon>Mycosphaerellaceae</taxon>
        <taxon>Pseudocercospora</taxon>
    </lineage>
</organism>
<dbReference type="Proteomes" id="UP000073492">
    <property type="component" value="Unassembled WGS sequence"/>
</dbReference>
<name>A0A139HJR0_9PEZI</name>
<accession>A0A139HJR0</accession>
<gene>
    <name evidence="2" type="ORF">AC579_5441</name>
</gene>
<dbReference type="OrthoDB" id="9930022at2759"/>
<dbReference type="SUPFAM" id="SSF50129">
    <property type="entry name" value="GroES-like"/>
    <property type="match status" value="1"/>
</dbReference>